<dbReference type="PROSITE" id="PS51186">
    <property type="entry name" value="GNAT"/>
    <property type="match status" value="1"/>
</dbReference>
<dbReference type="RefSeq" id="WP_331212632.1">
    <property type="nucleotide sequence ID" value="NZ_JAZGQK010000002.1"/>
</dbReference>
<proteinExistence type="predicted"/>
<dbReference type="Gene3D" id="3.40.630.30">
    <property type="match status" value="1"/>
</dbReference>
<name>A0ABU7RM47_9ACTN</name>
<dbReference type="InterPro" id="IPR016181">
    <property type="entry name" value="Acyl_CoA_acyltransferase"/>
</dbReference>
<evidence type="ECO:0000259" key="1">
    <source>
        <dbReference type="PROSITE" id="PS51186"/>
    </source>
</evidence>
<dbReference type="Proteomes" id="UP001332243">
    <property type="component" value="Unassembled WGS sequence"/>
</dbReference>
<gene>
    <name evidence="2" type="ORF">V1633_03355</name>
</gene>
<comment type="caution">
    <text evidence="2">The sequence shown here is derived from an EMBL/GenBank/DDBJ whole genome shotgun (WGS) entry which is preliminary data.</text>
</comment>
<evidence type="ECO:0000313" key="3">
    <source>
        <dbReference type="Proteomes" id="UP001332243"/>
    </source>
</evidence>
<dbReference type="EMBL" id="JAZGQK010000002">
    <property type="protein sequence ID" value="MEE6257526.1"/>
    <property type="molecule type" value="Genomic_DNA"/>
</dbReference>
<feature type="domain" description="N-acetyltransferase" evidence="1">
    <location>
        <begin position="79"/>
        <end position="215"/>
    </location>
</feature>
<accession>A0ABU7RM47</accession>
<organism evidence="2 3">
    <name type="scientific">Plantactinospora sonchi</name>
    <dbReference type="NCBI Taxonomy" id="1544735"/>
    <lineage>
        <taxon>Bacteria</taxon>
        <taxon>Bacillati</taxon>
        <taxon>Actinomycetota</taxon>
        <taxon>Actinomycetes</taxon>
        <taxon>Micromonosporales</taxon>
        <taxon>Micromonosporaceae</taxon>
        <taxon>Plantactinospora</taxon>
    </lineage>
</organism>
<reference evidence="2 3" key="1">
    <citation type="submission" date="2024-01" db="EMBL/GenBank/DDBJ databases">
        <title>Genome insights into Plantactinospora sonchi sp. nov.</title>
        <authorList>
            <person name="Wang L."/>
        </authorList>
    </citation>
    <scope>NUCLEOTIDE SEQUENCE [LARGE SCALE GENOMIC DNA]</scope>
    <source>
        <strain evidence="2 3">NEAU-QY2</strain>
    </source>
</reference>
<evidence type="ECO:0000313" key="2">
    <source>
        <dbReference type="EMBL" id="MEE6257526.1"/>
    </source>
</evidence>
<dbReference type="SUPFAM" id="SSF55729">
    <property type="entry name" value="Acyl-CoA N-acyltransferases (Nat)"/>
    <property type="match status" value="1"/>
</dbReference>
<sequence length="215" mass="23222">MRDEADSVPELVMAWGQGWTVCRATPDPVAVPGGFRIEVGRPGHRERTVLHTYDDDSLRRFGRTSDRPGTWLKVMGSPEVLRSALPDGWTTTAVNHLMTVPFEATSVAPPAPYDLRVRTDGPMVLVTVSTPDGTPAAYGRLAPAGEFGIVDQVGTADAHRRRGLGSVVMRALGVEATRRGLRTGILVATEDGRALYHALGWTVRSEVAAAFRPEP</sequence>
<dbReference type="Pfam" id="PF00583">
    <property type="entry name" value="Acetyltransf_1"/>
    <property type="match status" value="1"/>
</dbReference>
<keyword evidence="3" id="KW-1185">Reference proteome</keyword>
<protein>
    <submittedName>
        <fullName evidence="2">GNAT family N-acetyltransferase</fullName>
    </submittedName>
</protein>
<dbReference type="InterPro" id="IPR000182">
    <property type="entry name" value="GNAT_dom"/>
</dbReference>